<dbReference type="EMBL" id="CP001999">
    <property type="protein sequence ID" value="ADG93921.1"/>
    <property type="molecule type" value="Genomic_DNA"/>
</dbReference>
<dbReference type="Gene3D" id="2.40.170.20">
    <property type="entry name" value="TonB-dependent receptor, beta-barrel domain"/>
    <property type="match status" value="1"/>
</dbReference>
<dbReference type="InterPro" id="IPR036942">
    <property type="entry name" value="Beta-barrel_TonB_sf"/>
</dbReference>
<name>D5V0V9_ARCNC</name>
<dbReference type="GO" id="GO:0015344">
    <property type="term" value="F:siderophore uptake transmembrane transporter activity"/>
    <property type="evidence" value="ECO:0007669"/>
    <property type="project" value="TreeGrafter"/>
</dbReference>
<evidence type="ECO:0000313" key="10">
    <source>
        <dbReference type="EMBL" id="ADG93921.1"/>
    </source>
</evidence>
<gene>
    <name evidence="10" type="ordered locus">Arnit_2270</name>
</gene>
<evidence type="ECO:0000256" key="4">
    <source>
        <dbReference type="ARBA" id="ARBA00022692"/>
    </source>
</evidence>
<evidence type="ECO:0000313" key="11">
    <source>
        <dbReference type="Proteomes" id="UP000000939"/>
    </source>
</evidence>
<keyword evidence="3" id="KW-1134">Transmembrane beta strand</keyword>
<dbReference type="PANTHER" id="PTHR30069">
    <property type="entry name" value="TONB-DEPENDENT OUTER MEMBRANE RECEPTOR"/>
    <property type="match status" value="1"/>
</dbReference>
<keyword evidence="6" id="KW-0472">Membrane</keyword>
<evidence type="ECO:0000256" key="1">
    <source>
        <dbReference type="ARBA" id="ARBA00004571"/>
    </source>
</evidence>
<keyword evidence="7" id="KW-0998">Cell outer membrane</keyword>
<sequence precursor="true">MKILFLLFLFLSTLFSASLESLLDEYKKTTENSLETVDEKMGHVRIYSQKEIKLMQYHKLSDILKELPLFTLNRNRFGVANPSLAGSKTSVSGFFRFFINDHEISSAQTKSPFINWGDLPLDFIDHVEIYYGQSSFSLGNDSGIYFIRLYTKDPKKENGAEITSRISNNHTNSNGFTYSSQLGTDWSYLIYLNNTKIRDDADYNGRKLFNDSHRRYLYLDLQNETTSINVGYSDLTKDNYMGFSKDVTPNSGEIYSKDYFFDVTKYFLDDKSIKLNFAFGKNNRKYKEENNERITIIPYLFTSKQNITKYDEDLDLTKTNAYLSKTFNYKYNNFLAALSMENKKYKVNNRTIVNSNTIIDVGAFNDFNEESVYSLLFQDDYKIRDDLILIGNAKYDKYKRKGFLNDSSNSNYRVGTIYTPYKNFGLKSFYTITTVPQDFYSVDFALPVKKELKEQKYRFYTLEGVFTTDNSKFGITYDHVTIKDFIYLSSVGFVNVDHKITTDGWMFDYEYNFENQNKVKLNYYLTSLSEIANNSQSGGYIKYMGEYEKFEYFTLLNYKSAYDYKDIHVPSAYDVSIGSTYNVTKNLSVSLKGENIFNKSTQSLFYDASTKKDFALKDYGRSVTMTLKWVF</sequence>
<dbReference type="SUPFAM" id="SSF56935">
    <property type="entry name" value="Porins"/>
    <property type="match status" value="1"/>
</dbReference>
<dbReference type="KEGG" id="ant:Arnit_2270"/>
<dbReference type="eggNOG" id="COG4206">
    <property type="taxonomic scope" value="Bacteria"/>
</dbReference>
<organism evidence="10 11">
    <name type="scientific">Arcobacter nitrofigilis (strain ATCC 33309 / DSM 7299 / CCUG 15893 / LMG 7604 / NCTC 12251 / CI)</name>
    <name type="common">Campylobacter nitrofigilis</name>
    <dbReference type="NCBI Taxonomy" id="572480"/>
    <lineage>
        <taxon>Bacteria</taxon>
        <taxon>Pseudomonadati</taxon>
        <taxon>Campylobacterota</taxon>
        <taxon>Epsilonproteobacteria</taxon>
        <taxon>Campylobacterales</taxon>
        <taxon>Arcobacteraceae</taxon>
        <taxon>Arcobacter</taxon>
    </lineage>
</organism>
<feature type="signal peptide" evidence="8">
    <location>
        <begin position="1"/>
        <end position="17"/>
    </location>
</feature>
<dbReference type="AlphaFoldDB" id="D5V0V9"/>
<evidence type="ECO:0000256" key="2">
    <source>
        <dbReference type="ARBA" id="ARBA00022448"/>
    </source>
</evidence>
<protein>
    <submittedName>
        <fullName evidence="10">TonB-dependent receptor plug</fullName>
    </submittedName>
</protein>
<dbReference type="OrthoDB" id="5337294at2"/>
<evidence type="ECO:0000256" key="3">
    <source>
        <dbReference type="ARBA" id="ARBA00022452"/>
    </source>
</evidence>
<reference evidence="10 11" key="1">
    <citation type="journal article" date="2010" name="Stand. Genomic Sci.">
        <title>Complete genome sequence of Arcobacter nitrofigilis type strain (CI).</title>
        <authorList>
            <person name="Pati A."/>
            <person name="Gronow S."/>
            <person name="Lapidus A."/>
            <person name="Copeland A."/>
            <person name="Glavina Del Rio T."/>
            <person name="Nolan M."/>
            <person name="Lucas S."/>
            <person name="Tice H."/>
            <person name="Cheng J.F."/>
            <person name="Han C."/>
            <person name="Chertkov O."/>
            <person name="Bruce D."/>
            <person name="Tapia R."/>
            <person name="Goodwin L."/>
            <person name="Pitluck S."/>
            <person name="Liolios K."/>
            <person name="Ivanova N."/>
            <person name="Mavromatis K."/>
            <person name="Chen A."/>
            <person name="Palaniappan K."/>
            <person name="Land M."/>
            <person name="Hauser L."/>
            <person name="Chang Y.J."/>
            <person name="Jeffries C.D."/>
            <person name="Detter J.C."/>
            <person name="Rohde M."/>
            <person name="Goker M."/>
            <person name="Bristow J."/>
            <person name="Eisen J.A."/>
            <person name="Markowitz V."/>
            <person name="Hugenholtz P."/>
            <person name="Klenk H.P."/>
            <person name="Kyrpides N.C."/>
        </authorList>
    </citation>
    <scope>NUCLEOTIDE SEQUENCE [LARGE SCALE GENOMIC DNA]</scope>
    <source>
        <strain evidence="11">ATCC 33309 / DSM 7299 / CCUG 15893 / LMG 7604 / NCTC 12251 / CI</strain>
    </source>
</reference>
<feature type="chain" id="PRO_5003077965" evidence="8">
    <location>
        <begin position="18"/>
        <end position="631"/>
    </location>
</feature>
<dbReference type="GO" id="GO:0009279">
    <property type="term" value="C:cell outer membrane"/>
    <property type="evidence" value="ECO:0007669"/>
    <property type="project" value="UniProtKB-SubCell"/>
</dbReference>
<keyword evidence="4" id="KW-0812">Transmembrane</keyword>
<feature type="domain" description="TonB-dependent receptor plug" evidence="9">
    <location>
        <begin position="41"/>
        <end position="142"/>
    </location>
</feature>
<accession>D5V0V9</accession>
<dbReference type="GO" id="GO:0044718">
    <property type="term" value="P:siderophore transmembrane transport"/>
    <property type="evidence" value="ECO:0007669"/>
    <property type="project" value="TreeGrafter"/>
</dbReference>
<evidence type="ECO:0000256" key="5">
    <source>
        <dbReference type="ARBA" id="ARBA00022729"/>
    </source>
</evidence>
<dbReference type="InterPro" id="IPR037066">
    <property type="entry name" value="Plug_dom_sf"/>
</dbReference>
<comment type="subcellular location">
    <subcellularLocation>
        <location evidence="1">Cell outer membrane</location>
        <topology evidence="1">Multi-pass membrane protein</topology>
    </subcellularLocation>
</comment>
<dbReference type="Gene3D" id="2.170.130.10">
    <property type="entry name" value="TonB-dependent receptor, plug domain"/>
    <property type="match status" value="1"/>
</dbReference>
<dbReference type="InterPro" id="IPR039426">
    <property type="entry name" value="TonB-dep_rcpt-like"/>
</dbReference>
<evidence type="ECO:0000256" key="6">
    <source>
        <dbReference type="ARBA" id="ARBA00023136"/>
    </source>
</evidence>
<keyword evidence="11" id="KW-1185">Reference proteome</keyword>
<keyword evidence="10" id="KW-0675">Receptor</keyword>
<evidence type="ECO:0000256" key="8">
    <source>
        <dbReference type="SAM" id="SignalP"/>
    </source>
</evidence>
<proteinExistence type="predicted"/>
<dbReference type="Pfam" id="PF07715">
    <property type="entry name" value="Plug"/>
    <property type="match status" value="1"/>
</dbReference>
<dbReference type="Proteomes" id="UP000000939">
    <property type="component" value="Chromosome"/>
</dbReference>
<keyword evidence="2" id="KW-0813">Transport</keyword>
<evidence type="ECO:0000256" key="7">
    <source>
        <dbReference type="ARBA" id="ARBA00023237"/>
    </source>
</evidence>
<dbReference type="RefSeq" id="WP_013136066.1">
    <property type="nucleotide sequence ID" value="NC_014166.1"/>
</dbReference>
<keyword evidence="5 8" id="KW-0732">Signal</keyword>
<dbReference type="STRING" id="572480.Arnit_2270"/>
<dbReference type="HOGENOM" id="CLU_029527_0_0_7"/>
<dbReference type="InterPro" id="IPR012910">
    <property type="entry name" value="Plug_dom"/>
</dbReference>
<evidence type="ECO:0000259" key="9">
    <source>
        <dbReference type="Pfam" id="PF07715"/>
    </source>
</evidence>
<dbReference type="PANTHER" id="PTHR30069:SF29">
    <property type="entry name" value="HEMOGLOBIN AND HEMOGLOBIN-HAPTOGLOBIN-BINDING PROTEIN 1-RELATED"/>
    <property type="match status" value="1"/>
</dbReference>